<sequence>MKLLKLAVVAGIALSACSSPGQAPQPQRLSAELVTPIEVRLTWRAVEPGAAGRIVEFATEPHGKFTILQFMPPSQTTYTHPDLMPETPFYYRVRPFYGPVSETVEVTLPPGDFNESDQQNDHEWAPPKTLPEPGVVKRPIRGTAGGVPVKLTAEVMHANGIRFTWSDQASDEDGYLLEVKPEGAPDFREVTVLDPDINAVGLITMPDEKKAAYRVRAFYYGPESNVVHETTGKDPLDR</sequence>
<gene>
    <name evidence="5" type="ORF">SAMN05421504_10496</name>
</gene>
<evidence type="ECO:0000256" key="2">
    <source>
        <dbReference type="ARBA" id="ARBA00023326"/>
    </source>
</evidence>
<accession>A0A1H3G4Q5</accession>
<organism evidence="5 6">
    <name type="scientific">Amycolatopsis xylanica</name>
    <dbReference type="NCBI Taxonomy" id="589385"/>
    <lineage>
        <taxon>Bacteria</taxon>
        <taxon>Bacillati</taxon>
        <taxon>Actinomycetota</taxon>
        <taxon>Actinomycetes</taxon>
        <taxon>Pseudonocardiales</taxon>
        <taxon>Pseudonocardiaceae</taxon>
        <taxon>Amycolatopsis</taxon>
    </lineage>
</organism>
<keyword evidence="3" id="KW-0732">Signal</keyword>
<keyword evidence="6" id="KW-1185">Reference proteome</keyword>
<dbReference type="Proteomes" id="UP000199515">
    <property type="component" value="Unassembled WGS sequence"/>
</dbReference>
<dbReference type="Gene3D" id="2.60.40.10">
    <property type="entry name" value="Immunoglobulins"/>
    <property type="match status" value="1"/>
</dbReference>
<keyword evidence="2" id="KW-0119">Carbohydrate metabolism</keyword>
<feature type="signal peptide" evidence="3">
    <location>
        <begin position="1"/>
        <end position="23"/>
    </location>
</feature>
<dbReference type="EMBL" id="FNON01000004">
    <property type="protein sequence ID" value="SDX97414.1"/>
    <property type="molecule type" value="Genomic_DNA"/>
</dbReference>
<keyword evidence="2" id="KW-0624">Polysaccharide degradation</keyword>
<dbReference type="STRING" id="589385.SAMN05421504_10496"/>
<dbReference type="InterPro" id="IPR003961">
    <property type="entry name" value="FN3_dom"/>
</dbReference>
<feature type="domain" description="Fibronectin type-III" evidence="4">
    <location>
        <begin position="25"/>
        <end position="111"/>
    </location>
</feature>
<feature type="chain" id="PRO_5011490470" description="Fibronectin type-III domain-containing protein" evidence="3">
    <location>
        <begin position="24"/>
        <end position="238"/>
    </location>
</feature>
<evidence type="ECO:0000259" key="4">
    <source>
        <dbReference type="PROSITE" id="PS50853"/>
    </source>
</evidence>
<evidence type="ECO:0000256" key="1">
    <source>
        <dbReference type="ARBA" id="ARBA00023295"/>
    </source>
</evidence>
<proteinExistence type="predicted"/>
<feature type="domain" description="Fibronectin type-III" evidence="4">
    <location>
        <begin position="147"/>
        <end position="234"/>
    </location>
</feature>
<keyword evidence="1" id="KW-0326">Glycosidase</keyword>
<dbReference type="CDD" id="cd00063">
    <property type="entry name" value="FN3"/>
    <property type="match status" value="1"/>
</dbReference>
<dbReference type="PROSITE" id="PS51257">
    <property type="entry name" value="PROKAR_LIPOPROTEIN"/>
    <property type="match status" value="1"/>
</dbReference>
<keyword evidence="1" id="KW-0378">Hydrolase</keyword>
<evidence type="ECO:0000313" key="6">
    <source>
        <dbReference type="Proteomes" id="UP000199515"/>
    </source>
</evidence>
<dbReference type="GO" id="GO:0000272">
    <property type="term" value="P:polysaccharide catabolic process"/>
    <property type="evidence" value="ECO:0007669"/>
    <property type="project" value="UniProtKB-KW"/>
</dbReference>
<reference evidence="5 6" key="1">
    <citation type="submission" date="2016-10" db="EMBL/GenBank/DDBJ databases">
        <authorList>
            <person name="de Groot N.N."/>
        </authorList>
    </citation>
    <scope>NUCLEOTIDE SEQUENCE [LARGE SCALE GENOMIC DNA]</scope>
    <source>
        <strain evidence="5 6">CPCC 202699</strain>
    </source>
</reference>
<dbReference type="GO" id="GO:0016798">
    <property type="term" value="F:hydrolase activity, acting on glycosyl bonds"/>
    <property type="evidence" value="ECO:0007669"/>
    <property type="project" value="UniProtKB-KW"/>
</dbReference>
<dbReference type="RefSeq" id="WP_245757407.1">
    <property type="nucleotide sequence ID" value="NZ_FNON01000004.1"/>
</dbReference>
<evidence type="ECO:0000256" key="3">
    <source>
        <dbReference type="SAM" id="SignalP"/>
    </source>
</evidence>
<evidence type="ECO:0000313" key="5">
    <source>
        <dbReference type="EMBL" id="SDX97414.1"/>
    </source>
</evidence>
<dbReference type="AlphaFoldDB" id="A0A1H3G4Q5"/>
<dbReference type="InterPro" id="IPR013783">
    <property type="entry name" value="Ig-like_fold"/>
</dbReference>
<dbReference type="InterPro" id="IPR036116">
    <property type="entry name" value="FN3_sf"/>
</dbReference>
<dbReference type="SUPFAM" id="SSF49265">
    <property type="entry name" value="Fibronectin type III"/>
    <property type="match status" value="2"/>
</dbReference>
<name>A0A1H3G4Q5_9PSEU</name>
<dbReference type="PROSITE" id="PS50853">
    <property type="entry name" value="FN3"/>
    <property type="match status" value="2"/>
</dbReference>
<protein>
    <recommendedName>
        <fullName evidence="4">Fibronectin type-III domain-containing protein</fullName>
    </recommendedName>
</protein>